<reference evidence="1 2" key="1">
    <citation type="submission" date="2016-10" db="EMBL/GenBank/DDBJ databases">
        <authorList>
            <person name="de Groot N.N."/>
        </authorList>
    </citation>
    <scope>NUCLEOTIDE SEQUENCE [LARGE SCALE GENOMIC DNA]</scope>
    <source>
        <strain evidence="1 2">SR12</strain>
    </source>
</reference>
<dbReference type="AlphaFoldDB" id="A0A1H4CW48"/>
<organism evidence="1 2">
    <name type="scientific">Eubacterium aggregans</name>
    <dbReference type="NCBI Taxonomy" id="81409"/>
    <lineage>
        <taxon>Bacteria</taxon>
        <taxon>Bacillati</taxon>
        <taxon>Bacillota</taxon>
        <taxon>Clostridia</taxon>
        <taxon>Eubacteriales</taxon>
        <taxon>Eubacteriaceae</taxon>
        <taxon>Eubacterium</taxon>
    </lineage>
</organism>
<gene>
    <name evidence="1" type="ORF">SAMN04515656_11832</name>
</gene>
<dbReference type="RefSeq" id="WP_090308449.1">
    <property type="nucleotide sequence ID" value="NZ_FNRK01000018.1"/>
</dbReference>
<keyword evidence="2" id="KW-1185">Reference proteome</keyword>
<name>A0A1H4CW48_9FIRM</name>
<protein>
    <submittedName>
        <fullName evidence="1">Uncharacterized protein</fullName>
    </submittedName>
</protein>
<evidence type="ECO:0000313" key="2">
    <source>
        <dbReference type="Proteomes" id="UP000199394"/>
    </source>
</evidence>
<accession>A0A1H4CW48</accession>
<dbReference type="STRING" id="81409.SAMN04515656_11832"/>
<sequence length="139" mass="15414">MKTAADFAQELDGREYKHEMTDAEIAEAAESQVVVVFGHSDDTTVFHGAIEAQVNTIDGAEIYLTPRGIFEDCACNCAHAQAAKAKAQIIKAIWCKGPYVWHYETAIPHCHFDIIDNQPADNLKFCQGIVFQLEDLNSI</sequence>
<proteinExistence type="predicted"/>
<dbReference type="OrthoDB" id="2045521at2"/>
<dbReference type="Proteomes" id="UP000199394">
    <property type="component" value="Unassembled WGS sequence"/>
</dbReference>
<evidence type="ECO:0000313" key="1">
    <source>
        <dbReference type="EMBL" id="SEA64587.1"/>
    </source>
</evidence>
<dbReference type="EMBL" id="FNRK01000018">
    <property type="protein sequence ID" value="SEA64587.1"/>
    <property type="molecule type" value="Genomic_DNA"/>
</dbReference>